<organism evidence="1 2">
    <name type="scientific">Apolygus lucorum</name>
    <name type="common">Small green plant bug</name>
    <name type="synonym">Lygocoris lucorum</name>
    <dbReference type="NCBI Taxonomy" id="248454"/>
    <lineage>
        <taxon>Eukaryota</taxon>
        <taxon>Metazoa</taxon>
        <taxon>Ecdysozoa</taxon>
        <taxon>Arthropoda</taxon>
        <taxon>Hexapoda</taxon>
        <taxon>Insecta</taxon>
        <taxon>Pterygota</taxon>
        <taxon>Neoptera</taxon>
        <taxon>Paraneoptera</taxon>
        <taxon>Hemiptera</taxon>
        <taxon>Heteroptera</taxon>
        <taxon>Panheteroptera</taxon>
        <taxon>Cimicomorpha</taxon>
        <taxon>Miridae</taxon>
        <taxon>Mirini</taxon>
        <taxon>Apolygus</taxon>
    </lineage>
</organism>
<dbReference type="EMBL" id="WIXP02000001">
    <property type="protein sequence ID" value="KAF6215725.1"/>
    <property type="molecule type" value="Genomic_DNA"/>
</dbReference>
<evidence type="ECO:0000313" key="2">
    <source>
        <dbReference type="Proteomes" id="UP000466442"/>
    </source>
</evidence>
<evidence type="ECO:0000313" key="1">
    <source>
        <dbReference type="EMBL" id="KAF6215725.1"/>
    </source>
</evidence>
<sequence>MDNSIPLRYQRYDNSVPLKHESGRPFGRLRFKLNTENEVATPTARTRKKQRWISDLIVQHRQKAITTYNFMRRVSAKYPAYPD</sequence>
<protein>
    <submittedName>
        <fullName evidence="1">Uncharacterized protein</fullName>
    </submittedName>
</protein>
<dbReference type="AlphaFoldDB" id="A0A6A4KM76"/>
<name>A0A6A4KM76_APOLU</name>
<keyword evidence="2" id="KW-1185">Reference proteome</keyword>
<proteinExistence type="predicted"/>
<dbReference type="Proteomes" id="UP000466442">
    <property type="component" value="Linkage Group LG1"/>
</dbReference>
<reference evidence="1" key="1">
    <citation type="journal article" date="2021" name="Mol. Ecol. Resour.">
        <title>Apolygus lucorum genome provides insights into omnivorousness and mesophyll feeding.</title>
        <authorList>
            <person name="Liu Y."/>
            <person name="Liu H."/>
            <person name="Wang H."/>
            <person name="Huang T."/>
            <person name="Liu B."/>
            <person name="Yang B."/>
            <person name="Yin L."/>
            <person name="Li B."/>
            <person name="Zhang Y."/>
            <person name="Zhang S."/>
            <person name="Jiang F."/>
            <person name="Zhang X."/>
            <person name="Ren Y."/>
            <person name="Wang B."/>
            <person name="Wang S."/>
            <person name="Lu Y."/>
            <person name="Wu K."/>
            <person name="Fan W."/>
            <person name="Wang G."/>
        </authorList>
    </citation>
    <scope>NUCLEOTIDE SEQUENCE</scope>
    <source>
        <strain evidence="1">12Hb</strain>
    </source>
</reference>
<accession>A0A6A4KM76</accession>
<comment type="caution">
    <text evidence="1">The sequence shown here is derived from an EMBL/GenBank/DDBJ whole genome shotgun (WGS) entry which is preliminary data.</text>
</comment>
<gene>
    <name evidence="1" type="ORF">GE061_000057</name>
</gene>